<dbReference type="Gene3D" id="3.40.50.2000">
    <property type="entry name" value="Glycogen Phosphorylase B"/>
    <property type="match status" value="1"/>
</dbReference>
<proteinExistence type="predicted"/>
<dbReference type="SUPFAM" id="SSF53756">
    <property type="entry name" value="UDP-Glycosyltransferase/glycogen phosphorylase"/>
    <property type="match status" value="1"/>
</dbReference>
<keyword evidence="1" id="KW-0808">Transferase</keyword>
<evidence type="ECO:0000313" key="1">
    <source>
        <dbReference type="EMBL" id="CAB1127849.1"/>
    </source>
</evidence>
<dbReference type="Proteomes" id="UP000503399">
    <property type="component" value="Chromosome"/>
</dbReference>
<keyword evidence="2" id="KW-1185">Reference proteome</keyword>
<evidence type="ECO:0000313" key="2">
    <source>
        <dbReference type="Proteomes" id="UP000503399"/>
    </source>
</evidence>
<name>A0A6F8ZE21_9FIRM</name>
<organism evidence="1 2">
    <name type="scientific">Candidatus Hydrogenisulfobacillus filiaventi</name>
    <dbReference type="NCBI Taxonomy" id="2707344"/>
    <lineage>
        <taxon>Bacteria</taxon>
        <taxon>Bacillati</taxon>
        <taxon>Bacillota</taxon>
        <taxon>Clostridia</taxon>
        <taxon>Eubacteriales</taxon>
        <taxon>Clostridiales Family XVII. Incertae Sedis</taxon>
        <taxon>Candidatus Hydrogenisulfobacillus</taxon>
    </lineage>
</organism>
<dbReference type="PANTHER" id="PTHR12526">
    <property type="entry name" value="GLYCOSYLTRANSFERASE"/>
    <property type="match status" value="1"/>
</dbReference>
<dbReference type="KEGG" id="hfv:R50_0343"/>
<dbReference type="GO" id="GO:0016740">
    <property type="term" value="F:transferase activity"/>
    <property type="evidence" value="ECO:0007669"/>
    <property type="project" value="UniProtKB-KW"/>
</dbReference>
<dbReference type="AlphaFoldDB" id="A0A6F8ZE21"/>
<sequence>MLKGQDIICISSADWDAPLWTNKQHLMSRLAENNRVLYVESVGLRTPTLAPHDRARLARRLKHYFAGPRRVIPNLYVFSPLLVPYYAERRVREINNRLLRREVQRAARRLGMRRPILWSYVPNAYALVGHLDEQLVVYHCVDDLASITGVPSRAVAEMEEHFLGMADAVLTTSKALYEARKGKNPHTFYFSNVADAEHFGKALKPETPVAPAVAALPRPVAGYVGALDAYKVDFPFLAEVARLLPDWSFALVGPVGQGQPSTDLGDLAGLPNVHLLGAVPYREVPAYLKGMDVALIPHRLSDYTTASFPMKLYEYLAAGRPVVATPLPAIRDISLVRFADTPAAFAAAVRAARATDNPEAVQARVEEAQGHTWEERIRSFDEVLERVAQAVASRR</sequence>
<dbReference type="Gene3D" id="3.40.50.11010">
    <property type="match status" value="1"/>
</dbReference>
<reference evidence="1 2" key="1">
    <citation type="submission" date="2020-02" db="EMBL/GenBank/DDBJ databases">
        <authorList>
            <person name="Hogendoorn C."/>
        </authorList>
    </citation>
    <scope>NUCLEOTIDE SEQUENCE [LARGE SCALE GENOMIC DNA]</scope>
    <source>
        <strain evidence="1">R501</strain>
    </source>
</reference>
<dbReference type="PANTHER" id="PTHR12526:SF630">
    <property type="entry name" value="GLYCOSYLTRANSFERASE"/>
    <property type="match status" value="1"/>
</dbReference>
<dbReference type="EMBL" id="LR778114">
    <property type="protein sequence ID" value="CAB1127849.1"/>
    <property type="molecule type" value="Genomic_DNA"/>
</dbReference>
<accession>A0A6F8ZE21</accession>
<protein>
    <submittedName>
        <fullName evidence="1">Glycosyl transferase family 1</fullName>
    </submittedName>
</protein>
<gene>
    <name evidence="1" type="ORF">R50_0343</name>
</gene>
<dbReference type="Pfam" id="PF13692">
    <property type="entry name" value="Glyco_trans_1_4"/>
    <property type="match status" value="1"/>
</dbReference>